<comment type="caution">
    <text evidence="5">The sequence shown here is derived from an EMBL/GenBank/DDBJ whole genome shotgun (WGS) entry which is preliminary data.</text>
</comment>
<evidence type="ECO:0000313" key="5">
    <source>
        <dbReference type="EMBL" id="KRK73998.1"/>
    </source>
</evidence>
<organism evidence="5 6">
    <name type="scientific">Lacticaseibacillus nasuensis JCM 17158</name>
    <dbReference type="NCBI Taxonomy" id="1291734"/>
    <lineage>
        <taxon>Bacteria</taxon>
        <taxon>Bacillati</taxon>
        <taxon>Bacillota</taxon>
        <taxon>Bacilli</taxon>
        <taxon>Lactobacillales</taxon>
        <taxon>Lactobacillaceae</taxon>
        <taxon>Lacticaseibacillus</taxon>
    </lineage>
</organism>
<dbReference type="SUPFAM" id="SSF51445">
    <property type="entry name" value="(Trans)glycosidases"/>
    <property type="match status" value="1"/>
</dbReference>
<dbReference type="GO" id="GO:0016052">
    <property type="term" value="P:carbohydrate catabolic process"/>
    <property type="evidence" value="ECO:0007669"/>
    <property type="project" value="TreeGrafter"/>
</dbReference>
<gene>
    <name evidence="5" type="ORF">FD02_GL001832</name>
</gene>
<protein>
    <submittedName>
        <fullName evidence="5">Aryl-phospho-beta-D-glucosidase BglH</fullName>
    </submittedName>
</protein>
<keyword evidence="6" id="KW-1185">Reference proteome</keyword>
<evidence type="ECO:0000256" key="2">
    <source>
        <dbReference type="ARBA" id="ARBA00022801"/>
    </source>
</evidence>
<dbReference type="InterPro" id="IPR001360">
    <property type="entry name" value="Glyco_hydro_1"/>
</dbReference>
<evidence type="ECO:0000313" key="6">
    <source>
        <dbReference type="Proteomes" id="UP000051804"/>
    </source>
</evidence>
<dbReference type="GO" id="GO:0005829">
    <property type="term" value="C:cytosol"/>
    <property type="evidence" value="ECO:0007669"/>
    <property type="project" value="TreeGrafter"/>
</dbReference>
<dbReference type="Pfam" id="PF00232">
    <property type="entry name" value="Glyco_hydro_1"/>
    <property type="match status" value="1"/>
</dbReference>
<evidence type="ECO:0000256" key="4">
    <source>
        <dbReference type="RuleBase" id="RU003690"/>
    </source>
</evidence>
<evidence type="ECO:0000256" key="3">
    <source>
        <dbReference type="ARBA" id="ARBA00023295"/>
    </source>
</evidence>
<keyword evidence="2" id="KW-0378">Hydrolase</keyword>
<dbReference type="EMBL" id="AZDJ01000003">
    <property type="protein sequence ID" value="KRK73998.1"/>
    <property type="molecule type" value="Genomic_DNA"/>
</dbReference>
<dbReference type="Gene3D" id="3.20.20.80">
    <property type="entry name" value="Glycosidases"/>
    <property type="match status" value="1"/>
</dbReference>
<name>A0A0R1JRU4_9LACO</name>
<dbReference type="Proteomes" id="UP000051804">
    <property type="component" value="Unassembled WGS sequence"/>
</dbReference>
<comment type="similarity">
    <text evidence="1 4">Belongs to the glycosyl hydrolase 1 family.</text>
</comment>
<reference evidence="5 6" key="1">
    <citation type="journal article" date="2015" name="Genome Announc.">
        <title>Expanding the biotechnology potential of lactobacilli through comparative genomics of 213 strains and associated genera.</title>
        <authorList>
            <person name="Sun Z."/>
            <person name="Harris H.M."/>
            <person name="McCann A."/>
            <person name="Guo C."/>
            <person name="Argimon S."/>
            <person name="Zhang W."/>
            <person name="Yang X."/>
            <person name="Jeffery I.B."/>
            <person name="Cooney J.C."/>
            <person name="Kagawa T.F."/>
            <person name="Liu W."/>
            <person name="Song Y."/>
            <person name="Salvetti E."/>
            <person name="Wrobel A."/>
            <person name="Rasinkangas P."/>
            <person name="Parkhill J."/>
            <person name="Rea M.C."/>
            <person name="O'Sullivan O."/>
            <person name="Ritari J."/>
            <person name="Douillard F.P."/>
            <person name="Paul Ross R."/>
            <person name="Yang R."/>
            <person name="Briner A.E."/>
            <person name="Felis G.E."/>
            <person name="de Vos W.M."/>
            <person name="Barrangou R."/>
            <person name="Klaenhammer T.R."/>
            <person name="Caufield P.W."/>
            <person name="Cui Y."/>
            <person name="Zhang H."/>
            <person name="O'Toole P.W."/>
        </authorList>
    </citation>
    <scope>NUCLEOTIDE SEQUENCE [LARGE SCALE GENOMIC DNA]</scope>
    <source>
        <strain evidence="5 6">JCM 17158</strain>
    </source>
</reference>
<accession>A0A0R1JRU4</accession>
<dbReference type="InterPro" id="IPR017853">
    <property type="entry name" value="GH"/>
</dbReference>
<dbReference type="FunFam" id="3.20.20.80:FF:000004">
    <property type="entry name" value="Beta-glucosidase 6-phospho-beta-glucosidase"/>
    <property type="match status" value="1"/>
</dbReference>
<dbReference type="GO" id="GO:0008422">
    <property type="term" value="F:beta-glucosidase activity"/>
    <property type="evidence" value="ECO:0007669"/>
    <property type="project" value="TreeGrafter"/>
</dbReference>
<dbReference type="AlphaFoldDB" id="A0A0R1JRU4"/>
<proteinExistence type="inferred from homology"/>
<dbReference type="PANTHER" id="PTHR10353:SF122">
    <property type="entry name" value="6-PHOSPHO-BETA-GLUCOSIDASE ASCB-RELATED"/>
    <property type="match status" value="1"/>
</dbReference>
<dbReference type="PRINTS" id="PR00131">
    <property type="entry name" value="GLHYDRLASE1"/>
</dbReference>
<sequence>MGGFCFARKEVKMTYLLGGAIASSQAEGGFHDGGKGPSTQDMRYLDGAWTPEQIETKHQQSPFTQAELTAALADDDTTYYPLRRGIDFYHHYKTDIALLAELGLQVFRTSISWSRLYPNGDELEPNEAGIAYYRDLFTECQRHGIKVLATMIHYDIPVHLVTAYGGWQNRQLITFFKRYVTTLYTRLGDVVDYWLPFNEINAAKFSPWDGVCLIPTPRAGLDQAIYQSLHHQFLCSAWAVKLGRQLVPGKLVGGMIARFTTYPATCKPEDNLQALQDEQYANWFYLDVLARGSYPSYMTRYFNKIGVHIHTEPGDAALLQEGRVGFVAFSYYFSQVATNQPDWEQTAGNLIMTKKNPYLTTSEWGWQIDPVGLRITLNQLNDRYGLPIIVAENGLGAHDELTADDTVHDPYRIAYLKAHLAQLDLAVADGVNLLAYTMWGIIDIVSCGALTMAKRYGVIYVDRDNAGHGSDRRVRKDSFYWYRDYIAAHKEATHD</sequence>
<keyword evidence="3" id="KW-0326">Glycosidase</keyword>
<dbReference type="STRING" id="1291734.FD02_GL001832"/>
<evidence type="ECO:0000256" key="1">
    <source>
        <dbReference type="ARBA" id="ARBA00010838"/>
    </source>
</evidence>
<dbReference type="PATRIC" id="fig|1291734.4.peg.1881"/>
<dbReference type="PANTHER" id="PTHR10353">
    <property type="entry name" value="GLYCOSYL HYDROLASE"/>
    <property type="match status" value="1"/>
</dbReference>